<comment type="similarity">
    <text evidence="7">Belongs to the class-I pyridoxal-phosphate-dependent aminotransferase family. Alanine aminotransferase subfamily.</text>
</comment>
<dbReference type="InterPro" id="IPR015424">
    <property type="entry name" value="PyrdxlP-dep_Trfase"/>
</dbReference>
<sequence length="318" mass="35612">MNDKAVSMRGNDVPVTRLGFAPYRVMLSMIREIEDKLKEGKSLGFPYLIRGDISDGQRMGLTPITFLRQVCYYLDEDHGWAHNTDEMQKALDASKSVCVPRCLLLVNPANPPSTVLSMKQLQDIIMFAHKNHLIILADEVFEYNIYDINHPFHSVRKVMNTMSAPYSRTALISFNSLAKGFTVEAGLRSGYFEAINLDSVDQAYLEEAMEADRPSMLSQVRLKAALDCIVRPPGLGDPSYELYTKEKTSTLDSLARRAKMAEKRLNAIPGFHCGPVQGSMAAYARITIPAKAIEEAKTCLPILTYQDWRESLASSDYA</sequence>
<keyword evidence="4" id="KW-0808">Transferase</keyword>
<comment type="catalytic activity">
    <reaction evidence="9">
        <text>L-alanine + 2-oxoglutarate = pyruvate + L-glutamate</text>
        <dbReference type="Rhea" id="RHEA:19453"/>
        <dbReference type="ChEBI" id="CHEBI:15361"/>
        <dbReference type="ChEBI" id="CHEBI:16810"/>
        <dbReference type="ChEBI" id="CHEBI:29985"/>
        <dbReference type="ChEBI" id="CHEBI:57972"/>
        <dbReference type="EC" id="2.6.1.2"/>
    </reaction>
</comment>
<proteinExistence type="inferred from homology"/>
<evidence type="ECO:0000259" key="10">
    <source>
        <dbReference type="Pfam" id="PF00155"/>
    </source>
</evidence>
<comment type="caution">
    <text evidence="11">The sequence shown here is derived from an EMBL/GenBank/DDBJ whole genome shotgun (WGS) entry which is preliminary data.</text>
</comment>
<evidence type="ECO:0000313" key="12">
    <source>
        <dbReference type="Proteomes" id="UP000821837"/>
    </source>
</evidence>
<dbReference type="GO" id="GO:0004021">
    <property type="term" value="F:L-alanine:2-oxoglutarate aminotransferase activity"/>
    <property type="evidence" value="ECO:0007669"/>
    <property type="project" value="UniProtKB-EC"/>
</dbReference>
<evidence type="ECO:0000256" key="6">
    <source>
        <dbReference type="ARBA" id="ARBA00025708"/>
    </source>
</evidence>
<evidence type="ECO:0000256" key="3">
    <source>
        <dbReference type="ARBA" id="ARBA00022576"/>
    </source>
</evidence>
<dbReference type="Gene3D" id="3.40.640.10">
    <property type="entry name" value="Type I PLP-dependent aspartate aminotransferase-like (Major domain)"/>
    <property type="match status" value="1"/>
</dbReference>
<keyword evidence="5" id="KW-0663">Pyridoxal phosphate</keyword>
<comment type="pathway">
    <text evidence="6">Amino-acid degradation; L-alanine degradation via transaminase pathway; pyruvate from L-alanine: step 1/1.</text>
</comment>
<dbReference type="AlphaFoldDB" id="A0A9D4PY30"/>
<name>A0A9D4PY30_RHISA</name>
<dbReference type="GO" id="GO:0030170">
    <property type="term" value="F:pyridoxal phosphate binding"/>
    <property type="evidence" value="ECO:0007669"/>
    <property type="project" value="InterPro"/>
</dbReference>
<dbReference type="PANTHER" id="PTHR11751">
    <property type="entry name" value="ALANINE AMINOTRANSFERASE"/>
    <property type="match status" value="1"/>
</dbReference>
<gene>
    <name evidence="11" type="ORF">HPB52_017238</name>
</gene>
<dbReference type="PANTHER" id="PTHR11751:SF29">
    <property type="entry name" value="ALANINE TRANSAMINASE"/>
    <property type="match status" value="1"/>
</dbReference>
<reference evidence="11" key="2">
    <citation type="submission" date="2021-09" db="EMBL/GenBank/DDBJ databases">
        <authorList>
            <person name="Jia N."/>
            <person name="Wang J."/>
            <person name="Shi W."/>
            <person name="Du L."/>
            <person name="Sun Y."/>
            <person name="Zhan W."/>
            <person name="Jiang J."/>
            <person name="Wang Q."/>
            <person name="Zhang B."/>
            <person name="Ji P."/>
            <person name="Sakyi L.B."/>
            <person name="Cui X."/>
            <person name="Yuan T."/>
            <person name="Jiang B."/>
            <person name="Yang W."/>
            <person name="Lam T.T.-Y."/>
            <person name="Chang Q."/>
            <person name="Ding S."/>
            <person name="Wang X."/>
            <person name="Zhu J."/>
            <person name="Ruan X."/>
            <person name="Zhao L."/>
            <person name="Wei J."/>
            <person name="Que T."/>
            <person name="Du C."/>
            <person name="Cheng J."/>
            <person name="Dai P."/>
            <person name="Han X."/>
            <person name="Huang E."/>
            <person name="Gao Y."/>
            <person name="Liu J."/>
            <person name="Shao H."/>
            <person name="Ye R."/>
            <person name="Li L."/>
            <person name="Wei W."/>
            <person name="Wang X."/>
            <person name="Wang C."/>
            <person name="Huo Q."/>
            <person name="Li W."/>
            <person name="Guo W."/>
            <person name="Chen H."/>
            <person name="Chen S."/>
            <person name="Zhou L."/>
            <person name="Zhou L."/>
            <person name="Ni X."/>
            <person name="Tian J."/>
            <person name="Zhou Y."/>
            <person name="Sheng Y."/>
            <person name="Liu T."/>
            <person name="Pan Y."/>
            <person name="Xia L."/>
            <person name="Li J."/>
            <person name="Zhao F."/>
            <person name="Cao W."/>
        </authorList>
    </citation>
    <scope>NUCLEOTIDE SEQUENCE</scope>
    <source>
        <strain evidence="11">Rsan-2018</strain>
        <tissue evidence="11">Larvae</tissue>
    </source>
</reference>
<dbReference type="Pfam" id="PF00155">
    <property type="entry name" value="Aminotran_1_2"/>
    <property type="match status" value="1"/>
</dbReference>
<evidence type="ECO:0000256" key="5">
    <source>
        <dbReference type="ARBA" id="ARBA00022898"/>
    </source>
</evidence>
<reference evidence="11" key="1">
    <citation type="journal article" date="2020" name="Cell">
        <title>Large-Scale Comparative Analyses of Tick Genomes Elucidate Their Genetic Diversity and Vector Capacities.</title>
        <authorList>
            <consortium name="Tick Genome and Microbiome Consortium (TIGMIC)"/>
            <person name="Jia N."/>
            <person name="Wang J."/>
            <person name="Shi W."/>
            <person name="Du L."/>
            <person name="Sun Y."/>
            <person name="Zhan W."/>
            <person name="Jiang J.F."/>
            <person name="Wang Q."/>
            <person name="Zhang B."/>
            <person name="Ji P."/>
            <person name="Bell-Sakyi L."/>
            <person name="Cui X.M."/>
            <person name="Yuan T.T."/>
            <person name="Jiang B.G."/>
            <person name="Yang W.F."/>
            <person name="Lam T.T."/>
            <person name="Chang Q.C."/>
            <person name="Ding S.J."/>
            <person name="Wang X.J."/>
            <person name="Zhu J.G."/>
            <person name="Ruan X.D."/>
            <person name="Zhao L."/>
            <person name="Wei J.T."/>
            <person name="Ye R.Z."/>
            <person name="Que T.C."/>
            <person name="Du C.H."/>
            <person name="Zhou Y.H."/>
            <person name="Cheng J.X."/>
            <person name="Dai P.F."/>
            <person name="Guo W.B."/>
            <person name="Han X.H."/>
            <person name="Huang E.J."/>
            <person name="Li L.F."/>
            <person name="Wei W."/>
            <person name="Gao Y.C."/>
            <person name="Liu J.Z."/>
            <person name="Shao H.Z."/>
            <person name="Wang X."/>
            <person name="Wang C.C."/>
            <person name="Yang T.C."/>
            <person name="Huo Q.B."/>
            <person name="Li W."/>
            <person name="Chen H.Y."/>
            <person name="Chen S.E."/>
            <person name="Zhou L.G."/>
            <person name="Ni X.B."/>
            <person name="Tian J.H."/>
            <person name="Sheng Y."/>
            <person name="Liu T."/>
            <person name="Pan Y.S."/>
            <person name="Xia L.Y."/>
            <person name="Li J."/>
            <person name="Zhao F."/>
            <person name="Cao W.C."/>
        </authorList>
    </citation>
    <scope>NUCLEOTIDE SEQUENCE</scope>
    <source>
        <strain evidence="11">Rsan-2018</strain>
    </source>
</reference>
<keyword evidence="12" id="KW-1185">Reference proteome</keyword>
<dbReference type="Proteomes" id="UP000821837">
    <property type="component" value="Unassembled WGS sequence"/>
</dbReference>
<dbReference type="InterPro" id="IPR015421">
    <property type="entry name" value="PyrdxlP-dep_Trfase_major"/>
</dbReference>
<evidence type="ECO:0000256" key="1">
    <source>
        <dbReference type="ARBA" id="ARBA00001933"/>
    </source>
</evidence>
<accession>A0A9D4PY30</accession>
<protein>
    <recommendedName>
        <fullName evidence="8">alanine transaminase</fullName>
        <ecNumber evidence="8">2.6.1.2</ecNumber>
    </recommendedName>
</protein>
<evidence type="ECO:0000313" key="11">
    <source>
        <dbReference type="EMBL" id="KAH7957302.1"/>
    </source>
</evidence>
<dbReference type="InterPro" id="IPR045088">
    <property type="entry name" value="ALAT1/2-like"/>
</dbReference>
<evidence type="ECO:0000256" key="2">
    <source>
        <dbReference type="ARBA" id="ARBA00011738"/>
    </source>
</evidence>
<comment type="subunit">
    <text evidence="2">Homodimer.</text>
</comment>
<evidence type="ECO:0000256" key="4">
    <source>
        <dbReference type="ARBA" id="ARBA00022679"/>
    </source>
</evidence>
<keyword evidence="3" id="KW-0032">Aminotransferase</keyword>
<comment type="cofactor">
    <cofactor evidence="1">
        <name>pyridoxal 5'-phosphate</name>
        <dbReference type="ChEBI" id="CHEBI:597326"/>
    </cofactor>
</comment>
<evidence type="ECO:0000256" key="9">
    <source>
        <dbReference type="ARBA" id="ARBA00047412"/>
    </source>
</evidence>
<feature type="domain" description="Aminotransferase class I/classII large" evidence="10">
    <location>
        <begin position="72"/>
        <end position="287"/>
    </location>
</feature>
<dbReference type="Gene3D" id="3.90.1150.10">
    <property type="entry name" value="Aspartate Aminotransferase, domain 1"/>
    <property type="match status" value="1"/>
</dbReference>
<dbReference type="SUPFAM" id="SSF53383">
    <property type="entry name" value="PLP-dependent transferases"/>
    <property type="match status" value="1"/>
</dbReference>
<dbReference type="InterPro" id="IPR004839">
    <property type="entry name" value="Aminotransferase_I/II_large"/>
</dbReference>
<evidence type="ECO:0000256" key="7">
    <source>
        <dbReference type="ARBA" id="ARBA00025785"/>
    </source>
</evidence>
<organism evidence="11 12">
    <name type="scientific">Rhipicephalus sanguineus</name>
    <name type="common">Brown dog tick</name>
    <name type="synonym">Ixodes sanguineus</name>
    <dbReference type="NCBI Taxonomy" id="34632"/>
    <lineage>
        <taxon>Eukaryota</taxon>
        <taxon>Metazoa</taxon>
        <taxon>Ecdysozoa</taxon>
        <taxon>Arthropoda</taxon>
        <taxon>Chelicerata</taxon>
        <taxon>Arachnida</taxon>
        <taxon>Acari</taxon>
        <taxon>Parasitiformes</taxon>
        <taxon>Ixodida</taxon>
        <taxon>Ixodoidea</taxon>
        <taxon>Ixodidae</taxon>
        <taxon>Rhipicephalinae</taxon>
        <taxon>Rhipicephalus</taxon>
        <taxon>Rhipicephalus</taxon>
    </lineage>
</organism>
<evidence type="ECO:0000256" key="8">
    <source>
        <dbReference type="ARBA" id="ARBA00026106"/>
    </source>
</evidence>
<dbReference type="EMBL" id="JABSTV010001250">
    <property type="protein sequence ID" value="KAH7957302.1"/>
    <property type="molecule type" value="Genomic_DNA"/>
</dbReference>
<dbReference type="InterPro" id="IPR015422">
    <property type="entry name" value="PyrdxlP-dep_Trfase_small"/>
</dbReference>
<dbReference type="EC" id="2.6.1.2" evidence="8"/>
<dbReference type="VEuPathDB" id="VectorBase:RSAN_050250"/>